<name>A0A1Q8EKM4_9PSED</name>
<dbReference type="Proteomes" id="UP000185578">
    <property type="component" value="Unassembled WGS sequence"/>
</dbReference>
<sequence>MLIDDKEWHPSPDFLLEAEALLAKSVECLNHLNLIKNDRDAIDCMLSTLLKLAEKTDTLALRSTAEFSRQVHALLDYSHAHPDMNQQILDTLGDCFTLMAWQLELVDPVTGQLNLDDNEQVTLIESLAVQIDPLSAPLPCQQQPSNVFSIAKRNA</sequence>
<dbReference type="OrthoDB" id="7019156at2"/>
<evidence type="ECO:0000313" key="1">
    <source>
        <dbReference type="EMBL" id="OLF52351.1"/>
    </source>
</evidence>
<reference evidence="1 2" key="1">
    <citation type="submission" date="2016-12" db="EMBL/GenBank/DDBJ databases">
        <authorList>
            <person name="Song W.-J."/>
            <person name="Kurnit D.M."/>
        </authorList>
    </citation>
    <scope>NUCLEOTIDE SEQUENCE [LARGE SCALE GENOMIC DNA]</scope>
    <source>
        <strain evidence="1 2">PCL1601</strain>
    </source>
</reference>
<dbReference type="AlphaFoldDB" id="A0A1Q8EKM4"/>
<dbReference type="RefSeq" id="WP_075120921.1">
    <property type="nucleotide sequence ID" value="NZ_MSCT01000019.1"/>
</dbReference>
<evidence type="ECO:0008006" key="3">
    <source>
        <dbReference type="Google" id="ProtNLM"/>
    </source>
</evidence>
<accession>A0A1Q8EKM4</accession>
<comment type="caution">
    <text evidence="1">The sequence shown here is derived from an EMBL/GenBank/DDBJ whole genome shotgun (WGS) entry which is preliminary data.</text>
</comment>
<dbReference type="EMBL" id="MSCT01000019">
    <property type="protein sequence ID" value="OLF52351.1"/>
    <property type="molecule type" value="Genomic_DNA"/>
</dbReference>
<gene>
    <name evidence="1" type="ORF">BTN82_20420</name>
</gene>
<evidence type="ECO:0000313" key="2">
    <source>
        <dbReference type="Proteomes" id="UP000185578"/>
    </source>
</evidence>
<protein>
    <recommendedName>
        <fullName evidence="3">CheA signal transduction histidine kinase</fullName>
    </recommendedName>
</protein>
<organism evidence="1 2">
    <name type="scientific">Pseudomonas chlororaphis</name>
    <dbReference type="NCBI Taxonomy" id="587753"/>
    <lineage>
        <taxon>Bacteria</taxon>
        <taxon>Pseudomonadati</taxon>
        <taxon>Pseudomonadota</taxon>
        <taxon>Gammaproteobacteria</taxon>
        <taxon>Pseudomonadales</taxon>
        <taxon>Pseudomonadaceae</taxon>
        <taxon>Pseudomonas</taxon>
    </lineage>
</organism>
<proteinExistence type="predicted"/>